<keyword evidence="4" id="KW-1133">Transmembrane helix</keyword>
<proteinExistence type="predicted"/>
<dbReference type="PANTHER" id="PTHR24035">
    <property type="entry name" value="MULTIPLE EPIDERMAL GROWTH FACTOR-LIKE DOMAINS PROTEIN"/>
    <property type="match status" value="1"/>
</dbReference>
<evidence type="ECO:0000256" key="3">
    <source>
        <dbReference type="ARBA" id="ARBA00023157"/>
    </source>
</evidence>
<dbReference type="InterPro" id="IPR006585">
    <property type="entry name" value="FTP1"/>
</dbReference>
<evidence type="ECO:0000256" key="5">
    <source>
        <dbReference type="SAM" id="SignalP"/>
    </source>
</evidence>
<dbReference type="AlphaFoldDB" id="A0A9W3AF91"/>
<evidence type="ECO:0000313" key="8">
    <source>
        <dbReference type="RefSeq" id="XP_055885902.1"/>
    </source>
</evidence>
<dbReference type="Proteomes" id="UP001165740">
    <property type="component" value="Chromosome 5"/>
</dbReference>
<keyword evidence="5" id="KW-0732">Signal</keyword>
<feature type="transmembrane region" description="Helical" evidence="4">
    <location>
        <begin position="454"/>
        <end position="477"/>
    </location>
</feature>
<keyword evidence="3" id="KW-1015">Disulfide bond</keyword>
<feature type="domain" description="Fucolectin tachylectin-4 pentraxin-1" evidence="6">
    <location>
        <begin position="185"/>
        <end position="331"/>
    </location>
</feature>
<dbReference type="Gene3D" id="2.170.300.10">
    <property type="entry name" value="Tie2 ligand-binding domain superfamily"/>
    <property type="match status" value="1"/>
</dbReference>
<reference evidence="8" key="1">
    <citation type="submission" date="2025-08" db="UniProtKB">
        <authorList>
            <consortium name="RefSeq"/>
        </authorList>
    </citation>
    <scope>IDENTIFICATION</scope>
</reference>
<keyword evidence="7" id="KW-1185">Reference proteome</keyword>
<dbReference type="Gene3D" id="2.60.120.260">
    <property type="entry name" value="Galactose-binding domain-like"/>
    <property type="match status" value="1"/>
</dbReference>
<sequence length="570" mass="63930">MPWITAFFLVGFVRVIESQEKCNSGWFGERCQFQCHCSSCDPTGQCKENKCAVGWFGYKCQYRDLISSIATPNASVVSYSPWLDGDDLTCYVNEAIKNVVVTLWKQVNFQWIRLAVSDPNVVDKFNLHFEKVDILNKRYECSRQRFHLLNSRVVEIRCDMDELFDRIVLEGEGVTSLCSINVNGGRNVAMKQPTEQTSTNGTNVASNAVDGNSDSNFNHGSCTLTNNETDTSPTWTLTFDEPMIVNSFEIITREDDPWRKYVYKSAIQFFDTNNDNVLNYTYLIYWYPWYQFIVNFNKVALKKLSITAPKESFPTAILTFCEINIFGDCQPGYWDLDCKKTCDTRCPTSCSVVDGSCTTRCLGYTDAPLCTKECPPNKWGVNCRENCSDRCANRFCNNLDGSCTSGCNGYSDPPYCTQACTNGRYGLNCASPCIETCPDCESCMEEDNKLKGTYFGIGFGVCAVCILVILIFGVIYIKVIHRRYNICKQCVIWCTGDHDGVEVKPTDAEPINGSANVDIGSLSTDRTTTTNISTSASGRSIIDGYDVLQGGVNSDPYDMYRPCPPIQRST</sequence>
<dbReference type="SUPFAM" id="SSF49785">
    <property type="entry name" value="Galactose-binding domain-like"/>
    <property type="match status" value="1"/>
</dbReference>
<keyword evidence="2" id="KW-0106">Calcium</keyword>
<feature type="chain" id="PRO_5040917770" evidence="5">
    <location>
        <begin position="19"/>
        <end position="570"/>
    </location>
</feature>
<evidence type="ECO:0000256" key="1">
    <source>
        <dbReference type="ARBA" id="ARBA00022723"/>
    </source>
</evidence>
<keyword evidence="1" id="KW-0479">Metal-binding</keyword>
<dbReference type="GeneID" id="129926380"/>
<dbReference type="PANTHER" id="PTHR24035:SF127">
    <property type="entry name" value="LAMININ SUBUNIT ALPHA-5-RELATED"/>
    <property type="match status" value="1"/>
</dbReference>
<evidence type="ECO:0000259" key="6">
    <source>
        <dbReference type="SMART" id="SM00607"/>
    </source>
</evidence>
<keyword evidence="4" id="KW-0472">Membrane</keyword>
<evidence type="ECO:0000313" key="7">
    <source>
        <dbReference type="Proteomes" id="UP001165740"/>
    </source>
</evidence>
<gene>
    <name evidence="8" type="primary">LOC129926380</name>
</gene>
<evidence type="ECO:0000256" key="2">
    <source>
        <dbReference type="ARBA" id="ARBA00022837"/>
    </source>
</evidence>
<keyword evidence="4" id="KW-0812">Transmembrane</keyword>
<evidence type="ECO:0000256" key="4">
    <source>
        <dbReference type="SAM" id="Phobius"/>
    </source>
</evidence>
<organism evidence="7 8">
    <name type="scientific">Biomphalaria glabrata</name>
    <name type="common">Bloodfluke planorb</name>
    <name type="synonym">Freshwater snail</name>
    <dbReference type="NCBI Taxonomy" id="6526"/>
    <lineage>
        <taxon>Eukaryota</taxon>
        <taxon>Metazoa</taxon>
        <taxon>Spiralia</taxon>
        <taxon>Lophotrochozoa</taxon>
        <taxon>Mollusca</taxon>
        <taxon>Gastropoda</taxon>
        <taxon>Heterobranchia</taxon>
        <taxon>Euthyneura</taxon>
        <taxon>Panpulmonata</taxon>
        <taxon>Hygrophila</taxon>
        <taxon>Lymnaeoidea</taxon>
        <taxon>Planorbidae</taxon>
        <taxon>Biomphalaria</taxon>
    </lineage>
</organism>
<accession>A0A9W3AF91</accession>
<dbReference type="SMART" id="SM00607">
    <property type="entry name" value="FTP"/>
    <property type="match status" value="1"/>
</dbReference>
<dbReference type="RefSeq" id="XP_055885902.1">
    <property type="nucleotide sequence ID" value="XM_056029927.1"/>
</dbReference>
<feature type="signal peptide" evidence="5">
    <location>
        <begin position="1"/>
        <end position="18"/>
    </location>
</feature>
<dbReference type="GO" id="GO:0046872">
    <property type="term" value="F:metal ion binding"/>
    <property type="evidence" value="ECO:0007669"/>
    <property type="project" value="UniProtKB-KW"/>
</dbReference>
<dbReference type="InterPro" id="IPR008979">
    <property type="entry name" value="Galactose-bd-like_sf"/>
</dbReference>
<dbReference type="InterPro" id="IPR052108">
    <property type="entry name" value="MEGF/SIB"/>
</dbReference>
<name>A0A9W3AF91_BIOGL</name>
<protein>
    <submittedName>
        <fullName evidence="8">Uncharacterized protein LOC129926380 isoform X1</fullName>
    </submittedName>
</protein>
<dbReference type="OrthoDB" id="6114964at2759"/>